<reference evidence="2 3" key="1">
    <citation type="journal article" date="2007" name="BMC Genomics">
        <title>Sequence analysis of an Archaeal virus isolated from a hypersaline lake in Inner Mongolia, China.</title>
        <authorList>
            <person name="Pagaling E."/>
            <person name="Haigh R."/>
            <person name="Grant W.D."/>
            <person name="Cowan D.A."/>
            <person name="Jones B.E."/>
            <person name="Ma Y."/>
            <person name="Ventosa A."/>
            <person name="Heaphy S."/>
        </authorList>
    </citation>
    <scope>NUCLEOTIDE SEQUENCE</scope>
</reference>
<evidence type="ECO:0000256" key="1">
    <source>
        <dbReference type="SAM" id="MobiDB-lite"/>
    </source>
</evidence>
<evidence type="ECO:0000313" key="2">
    <source>
        <dbReference type="EMBL" id="CAL92448.1"/>
    </source>
</evidence>
<organism evidence="2 3">
    <name type="scientific">Halorubrum virus BJ1</name>
    <dbReference type="NCBI Taxonomy" id="416419"/>
    <lineage>
        <taxon>Viruses</taxon>
        <taxon>Duplodnaviria</taxon>
        <taxon>Heunggongvirae</taxon>
        <taxon>Uroviricota</taxon>
        <taxon>Caudoviricetes</taxon>
        <taxon>Kirjokansivirales</taxon>
        <taxon>Graaviviridae</taxon>
        <taxon>Beejeyvirus</taxon>
        <taxon>Beejeyvirus bagaejinnorense</taxon>
        <taxon>Beejeyvirus BJ1</taxon>
    </lineage>
</organism>
<dbReference type="Proteomes" id="UP000002272">
    <property type="component" value="Segment"/>
</dbReference>
<proteinExistence type="predicted"/>
<keyword evidence="3" id="KW-1185">Reference proteome</keyword>
<dbReference type="EMBL" id="AM419438">
    <property type="protein sequence ID" value="CAL92448.1"/>
    <property type="molecule type" value="Genomic_DNA"/>
</dbReference>
<sequence>MSRASPGEIVDENREHASDPDEYRRDCSTDRTREVVSDWVATHVDDYTIASSSKIHRDVDADDVRIQDIGRTLGSRRVGETPEGFLEDVEVGKWRDSKPIKWEFKRVAGEATGQSAGQTLRKPELVREISAALDVDVSEGYHCHHDHETERADIRISWMRAVLRAVATAAGDDIESYLSDEQPEYVDDPVDTLTKLSVSRVLERILDADERLGTSDGWTRSTLLVIHEVLVEGRNPTEVDA</sequence>
<feature type="region of interest" description="Disordered" evidence="1">
    <location>
        <begin position="1"/>
        <end position="29"/>
    </location>
</feature>
<name>A0ZYN9_9CAUD</name>
<protein>
    <submittedName>
        <fullName evidence="2">Uncharacterized protein</fullName>
    </submittedName>
</protein>
<evidence type="ECO:0000313" key="3">
    <source>
        <dbReference type="Proteomes" id="UP000002272"/>
    </source>
</evidence>
<accession>A0ZYN9</accession>
<feature type="compositionally biased region" description="Basic and acidic residues" evidence="1">
    <location>
        <begin position="11"/>
        <end position="29"/>
    </location>
</feature>
<dbReference type="RefSeq" id="YP_919053.1">
    <property type="nucleotide sequence ID" value="NC_008695.1"/>
</dbReference>
<dbReference type="KEGG" id="vg:4606076"/>
<dbReference type="GeneID" id="4606076"/>